<evidence type="ECO:0000313" key="2">
    <source>
        <dbReference type="EMBL" id="KNC81332.1"/>
    </source>
</evidence>
<sequence>RALLSRLQGMVEMHETLALLEDPANFNESAQPIKTLVGLWQKRLPSSADHSAAVWDDLVDSRLTYMNDVVARYQEEASGQLTRNADQITLSEDAFYDLQSYQAEAHVQSLIDTAHAAAAQNNSAVCFKYIYLSQTNIKEDQDLAQDSRVLNPAQVERLEFNLYHVAMTSALSRLQTRGLPTQLFNILPQHYHRRQKVYVAPRWSIPVRTNVSTCIM</sequence>
<evidence type="ECO:0000313" key="3">
    <source>
        <dbReference type="Proteomes" id="UP000054560"/>
    </source>
</evidence>
<feature type="non-terminal residue" evidence="2">
    <location>
        <position position="1"/>
    </location>
</feature>
<protein>
    <recommendedName>
        <fullName evidence="1">PIK-related kinase FAT domain-containing protein</fullName>
    </recommendedName>
</protein>
<evidence type="ECO:0000259" key="1">
    <source>
        <dbReference type="Pfam" id="PF02259"/>
    </source>
</evidence>
<dbReference type="InterPro" id="IPR003151">
    <property type="entry name" value="PIK-rel_kinase_FAT"/>
</dbReference>
<dbReference type="RefSeq" id="XP_014155234.1">
    <property type="nucleotide sequence ID" value="XM_014299759.1"/>
</dbReference>
<organism evidence="2 3">
    <name type="scientific">Sphaeroforma arctica JP610</name>
    <dbReference type="NCBI Taxonomy" id="667725"/>
    <lineage>
        <taxon>Eukaryota</taxon>
        <taxon>Ichthyosporea</taxon>
        <taxon>Ichthyophonida</taxon>
        <taxon>Sphaeroforma</taxon>
    </lineage>
</organism>
<accession>A0A0L0FWX5</accession>
<dbReference type="Pfam" id="PF02259">
    <property type="entry name" value="FAT"/>
    <property type="match status" value="1"/>
</dbReference>
<feature type="domain" description="PIK-related kinase FAT" evidence="1">
    <location>
        <begin position="3"/>
        <end position="175"/>
    </location>
</feature>
<reference evidence="2 3" key="1">
    <citation type="submission" date="2011-02" db="EMBL/GenBank/DDBJ databases">
        <title>The Genome Sequence of Sphaeroforma arctica JP610.</title>
        <authorList>
            <consortium name="The Broad Institute Genome Sequencing Platform"/>
            <person name="Russ C."/>
            <person name="Cuomo C."/>
            <person name="Young S.K."/>
            <person name="Zeng Q."/>
            <person name="Gargeya S."/>
            <person name="Alvarado L."/>
            <person name="Berlin A."/>
            <person name="Chapman S.B."/>
            <person name="Chen Z."/>
            <person name="Freedman E."/>
            <person name="Gellesch M."/>
            <person name="Goldberg J."/>
            <person name="Griggs A."/>
            <person name="Gujja S."/>
            <person name="Heilman E."/>
            <person name="Heiman D."/>
            <person name="Howarth C."/>
            <person name="Mehta T."/>
            <person name="Neiman D."/>
            <person name="Pearson M."/>
            <person name="Roberts A."/>
            <person name="Saif S."/>
            <person name="Shea T."/>
            <person name="Shenoy N."/>
            <person name="Sisk P."/>
            <person name="Stolte C."/>
            <person name="Sykes S."/>
            <person name="White J."/>
            <person name="Yandava C."/>
            <person name="Burger G."/>
            <person name="Gray M.W."/>
            <person name="Holland P.W.H."/>
            <person name="King N."/>
            <person name="Lang F.B.F."/>
            <person name="Roger A.J."/>
            <person name="Ruiz-Trillo I."/>
            <person name="Haas B."/>
            <person name="Nusbaum C."/>
            <person name="Birren B."/>
        </authorList>
    </citation>
    <scope>NUCLEOTIDE SEQUENCE [LARGE SCALE GENOMIC DNA]</scope>
    <source>
        <strain evidence="2 3">JP610</strain>
    </source>
</reference>
<gene>
    <name evidence="2" type="ORF">SARC_06332</name>
</gene>
<name>A0A0L0FWX5_9EUKA</name>
<dbReference type="AlphaFoldDB" id="A0A0L0FWX5"/>
<keyword evidence="3" id="KW-1185">Reference proteome</keyword>
<dbReference type="Proteomes" id="UP000054560">
    <property type="component" value="Unassembled WGS sequence"/>
</dbReference>
<proteinExistence type="predicted"/>
<dbReference type="EMBL" id="KQ242044">
    <property type="protein sequence ID" value="KNC81332.1"/>
    <property type="molecule type" value="Genomic_DNA"/>
</dbReference>
<dbReference type="GeneID" id="25906836"/>